<dbReference type="RefSeq" id="WP_412071758.1">
    <property type="nucleotide sequence ID" value="NZ_CABVHP010000001.1"/>
</dbReference>
<dbReference type="Proteomes" id="UP000326557">
    <property type="component" value="Unassembled WGS sequence"/>
</dbReference>
<protein>
    <recommendedName>
        <fullName evidence="2">HTH cro/C1-type domain-containing protein</fullName>
    </recommendedName>
</protein>
<feature type="region of interest" description="Disordered" evidence="1">
    <location>
        <begin position="103"/>
        <end position="122"/>
    </location>
</feature>
<sequence length="122" mass="13539">MTAKIINLEQIRALKEAGVEWGPAPFMEDLPPSFSSAHCADARAMLNWSVEALSFRSGVSVKAIKELEAGRRTLRRVTMQALSYAFETEALVFLPGLKPLRGSNCRGGTTDPRTRDDFHMLE</sequence>
<evidence type="ECO:0000256" key="1">
    <source>
        <dbReference type="SAM" id="MobiDB-lite"/>
    </source>
</evidence>
<dbReference type="Pfam" id="PF01381">
    <property type="entry name" value="HTH_3"/>
    <property type="match status" value="1"/>
</dbReference>
<dbReference type="CDD" id="cd00093">
    <property type="entry name" value="HTH_XRE"/>
    <property type="match status" value="1"/>
</dbReference>
<gene>
    <name evidence="3" type="ORF">PS704_00667</name>
</gene>
<dbReference type="SUPFAM" id="SSF47413">
    <property type="entry name" value="lambda repressor-like DNA-binding domains"/>
    <property type="match status" value="1"/>
</dbReference>
<feature type="domain" description="HTH cro/C1-type" evidence="2">
    <location>
        <begin position="42"/>
        <end position="94"/>
    </location>
</feature>
<feature type="compositionally biased region" description="Basic and acidic residues" evidence="1">
    <location>
        <begin position="112"/>
        <end position="122"/>
    </location>
</feature>
<reference evidence="3 4" key="1">
    <citation type="submission" date="2019-09" db="EMBL/GenBank/DDBJ databases">
        <authorList>
            <person name="Chandra G."/>
            <person name="Truman W A."/>
        </authorList>
    </citation>
    <scope>NUCLEOTIDE SEQUENCE [LARGE SCALE GENOMIC DNA]</scope>
    <source>
        <strain evidence="3">PS704</strain>
    </source>
</reference>
<dbReference type="PROSITE" id="PS50943">
    <property type="entry name" value="HTH_CROC1"/>
    <property type="match status" value="1"/>
</dbReference>
<proteinExistence type="predicted"/>
<evidence type="ECO:0000313" key="3">
    <source>
        <dbReference type="EMBL" id="VVN74715.1"/>
    </source>
</evidence>
<dbReference type="Gene3D" id="1.10.260.40">
    <property type="entry name" value="lambda repressor-like DNA-binding domains"/>
    <property type="match status" value="1"/>
</dbReference>
<dbReference type="GO" id="GO:0003677">
    <property type="term" value="F:DNA binding"/>
    <property type="evidence" value="ECO:0007669"/>
    <property type="project" value="InterPro"/>
</dbReference>
<dbReference type="EMBL" id="CABVHP010000001">
    <property type="protein sequence ID" value="VVN74715.1"/>
    <property type="molecule type" value="Genomic_DNA"/>
</dbReference>
<evidence type="ECO:0000313" key="4">
    <source>
        <dbReference type="Proteomes" id="UP000326557"/>
    </source>
</evidence>
<accession>A0A5E7A975</accession>
<evidence type="ECO:0000259" key="2">
    <source>
        <dbReference type="PROSITE" id="PS50943"/>
    </source>
</evidence>
<dbReference type="InterPro" id="IPR001387">
    <property type="entry name" value="Cro/C1-type_HTH"/>
</dbReference>
<organism evidence="3 4">
    <name type="scientific">Pseudomonas fluorescens</name>
    <dbReference type="NCBI Taxonomy" id="294"/>
    <lineage>
        <taxon>Bacteria</taxon>
        <taxon>Pseudomonadati</taxon>
        <taxon>Pseudomonadota</taxon>
        <taxon>Gammaproteobacteria</taxon>
        <taxon>Pseudomonadales</taxon>
        <taxon>Pseudomonadaceae</taxon>
        <taxon>Pseudomonas</taxon>
    </lineage>
</organism>
<dbReference type="InterPro" id="IPR010982">
    <property type="entry name" value="Lambda_DNA-bd_dom_sf"/>
</dbReference>
<dbReference type="AlphaFoldDB" id="A0A5E7A975"/>
<name>A0A5E7A975_PSEFL</name>